<organism evidence="1 2">
    <name type="scientific">Escherichia coli O157:H7</name>
    <dbReference type="NCBI Taxonomy" id="83334"/>
    <lineage>
        <taxon>Bacteria</taxon>
        <taxon>Pseudomonadati</taxon>
        <taxon>Pseudomonadota</taxon>
        <taxon>Gammaproteobacteria</taxon>
        <taxon>Enterobacterales</taxon>
        <taxon>Enterobacteriaceae</taxon>
        <taxon>Escherichia</taxon>
    </lineage>
</organism>
<dbReference type="AlphaFoldDB" id="Q8X471"/>
<dbReference type="PIR" id="G86058">
    <property type="entry name" value="G86058"/>
</dbReference>
<gene>
    <name evidence="1" type="ordered locus">Z5226</name>
</gene>
<sequence length="29" mass="3447">MYSLSTNIGKKYNLKVWFTKNKTVFYANS</sequence>
<dbReference type="KEGG" id="ece:Z5226"/>
<name>Q8X471_ECO57</name>
<dbReference type="Proteomes" id="UP000002519">
    <property type="component" value="Chromosome"/>
</dbReference>
<reference evidence="1 2" key="1">
    <citation type="journal article" date="2001" name="Nature">
        <title>Genome sequence of enterohaemorrhagic Escherichia coli O157:H7.</title>
        <authorList>
            <person name="Perna N.T."/>
            <person name="Plunkett G.III."/>
            <person name="Burland V."/>
            <person name="Mau B."/>
            <person name="Glasner J.D."/>
            <person name="Rose D.J."/>
            <person name="Mayhew G.F."/>
            <person name="Evans P.S."/>
            <person name="Gregor J."/>
            <person name="Kirkpatrick H.A."/>
            <person name="Posfai G."/>
            <person name="Hackett J."/>
            <person name="Klink S."/>
            <person name="Boutin A."/>
            <person name="Shao Y."/>
            <person name="Miller L."/>
            <person name="Grotbeck E.J."/>
            <person name="Davis N.W."/>
            <person name="Lim A."/>
            <person name="Dimalanta E."/>
            <person name="Potamousis K."/>
            <person name="Apodaca J."/>
            <person name="Anantharaman T.S."/>
            <person name="Lin J."/>
            <person name="Yen G."/>
            <person name="Schwartz D.C."/>
            <person name="Welch R.A."/>
            <person name="Blattner F.R."/>
        </authorList>
    </citation>
    <scope>NUCLEOTIDE SEQUENCE [LARGE SCALE GENOMIC DNA]</scope>
    <source>
        <strain evidence="2">O157:H7 / EDL933 / ATCC 700927 / EHEC</strain>
    </source>
</reference>
<evidence type="ECO:0000313" key="1">
    <source>
        <dbReference type="EMBL" id="AAG58931.1"/>
    </source>
</evidence>
<dbReference type="EMBL" id="AE005174">
    <property type="protein sequence ID" value="AAG58931.1"/>
    <property type="molecule type" value="Genomic_DNA"/>
</dbReference>
<protein>
    <submittedName>
        <fullName evidence="1">Uncharacterized protein</fullName>
    </submittedName>
</protein>
<accession>Q8X471</accession>
<evidence type="ECO:0000313" key="2">
    <source>
        <dbReference type="Proteomes" id="UP000002519"/>
    </source>
</evidence>
<proteinExistence type="predicted"/>